<feature type="region of interest" description="Disordered" evidence="8">
    <location>
        <begin position="63"/>
        <end position="121"/>
    </location>
</feature>
<dbReference type="PANTHER" id="PTHR13116:SF5">
    <property type="entry name" value="ER MEMBRANE PROTEIN COMPLEX SUBUNIT 3"/>
    <property type="match status" value="1"/>
</dbReference>
<keyword evidence="7" id="KW-0175">Coiled coil</keyword>
<comment type="caution">
    <text evidence="10">The sequence shown here is derived from an EMBL/GenBank/DDBJ whole genome shotgun (WGS) entry which is preliminary data.</text>
</comment>
<name>A0A4T0IIZ2_WALIC</name>
<dbReference type="SUPFAM" id="SSF47113">
    <property type="entry name" value="Histone-fold"/>
    <property type="match status" value="1"/>
</dbReference>
<dbReference type="PANTHER" id="PTHR13116">
    <property type="entry name" value="ER MEMBRANE PROTEIN COMPLEX SUBUNIT 3"/>
    <property type="match status" value="1"/>
</dbReference>
<comment type="similarity">
    <text evidence="2">Belongs to the EMC3 family.</text>
</comment>
<dbReference type="GO" id="GO:0072546">
    <property type="term" value="C:EMC complex"/>
    <property type="evidence" value="ECO:0007669"/>
    <property type="project" value="TreeGrafter"/>
</dbReference>
<feature type="region of interest" description="Disordered" evidence="8">
    <location>
        <begin position="591"/>
        <end position="613"/>
    </location>
</feature>
<dbReference type="InterPro" id="IPR003958">
    <property type="entry name" value="CBFA_NFYB_domain"/>
</dbReference>
<evidence type="ECO:0000313" key="10">
    <source>
        <dbReference type="EMBL" id="TIB29748.1"/>
    </source>
</evidence>
<keyword evidence="6" id="KW-0472">Membrane</keyword>
<dbReference type="InterPro" id="IPR009072">
    <property type="entry name" value="Histone-fold"/>
</dbReference>
<dbReference type="GO" id="GO:0046982">
    <property type="term" value="F:protein heterodimerization activity"/>
    <property type="evidence" value="ECO:0007669"/>
    <property type="project" value="InterPro"/>
</dbReference>
<feature type="compositionally biased region" description="Acidic residues" evidence="8">
    <location>
        <begin position="855"/>
        <end position="874"/>
    </location>
</feature>
<dbReference type="EMBL" id="SPOI01000284">
    <property type="protein sequence ID" value="TIB29748.1"/>
    <property type="molecule type" value="Genomic_DNA"/>
</dbReference>
<gene>
    <name evidence="10" type="ORF">E3P86_03628</name>
</gene>
<dbReference type="Proteomes" id="UP000310689">
    <property type="component" value="Unassembled WGS sequence"/>
</dbReference>
<proteinExistence type="inferred from homology"/>
<comment type="subcellular location">
    <subcellularLocation>
        <location evidence="1">Membrane</location>
        <topology evidence="1">Multi-pass membrane protein</topology>
    </subcellularLocation>
</comment>
<feature type="compositionally biased region" description="Low complexity" evidence="8">
    <location>
        <begin position="725"/>
        <end position="735"/>
    </location>
</feature>
<sequence length="874" mass="97835">MKKPNTNGEYKGLEYPTEYEDMIESCIVFDKVDSGRLEKGLCATHTIYALADSYGFESQEIEAGEESGIAEPDQDQERSKELTTERDQEAEHTQHAADNDSISNTTNDSTSNTTNGTTTTTTTTTNAALQAQLSALQSDKNKLEAQYRSLLGKLSSMRDTLGSKLQEDAEELDRREAQIAELQTGLNVEQERASPAERQLREEEDRSAGLASEVGVLRSRISSADRTAQEAAEAGAHESASLHRRLREMEAHLDRTKAEKEHWQALADEEHFRAEQAEEAGSEAHLLLDSRAKELDAAGVKLADCSAAQRNVEGLLSEAQMANQKEFDEMKHHYEAQIRGLMEKSEDDARQAADAKASLEIFRQDAERTPGLEQESKEKTLLIGKVRHEAVILNEHLTEALKRLKEYNTSDSVDRQLISNILLQFVTTPRSDGKRFEMLTLLGSILNWNQYEREQAGIVRGGSGRYSNPSLPSSPSSSYLNSAFRSPANHDNASFGQLFVEFLLNEAGDAHKETEKEEKDIGKLGLLRHYVVQLLGGKGKKQEVKGIREQRALMRSAMLRKNGGVLTPTAFFKRKQFLIEAFKQGSYLKQAPPKEGEQQHPPNPLNDPEQMDSMMDGMKKQMVMFIPQTVIMGWINSFFSGFILIKLPFPLTRGFKSEGNHADGVRDMQTAAQLAGTSSQPNPMQNQDMNKVFKAEIDNLELYKVGQVEQVEQPSEPLQPEQAYTHTQLQQHTQQPPKPRRNLRKTKEEDSGGIDKFELPKSTVTKLAKEGVPDGAKFQKDTLLAIQKSSSVFINWLASSAQEKAHDKKNKTINAENVFAAVKEMELGGELDELLNDELAAYREIQSTGRKKDNEQEEQDVQDTNEFDPSVIEE</sequence>
<accession>A0A4T0IIZ2</accession>
<feature type="domain" description="GRIP" evidence="9">
    <location>
        <begin position="408"/>
        <end position="459"/>
    </location>
</feature>
<dbReference type="InterPro" id="IPR002809">
    <property type="entry name" value="EMC3/TMCO1"/>
</dbReference>
<evidence type="ECO:0000256" key="4">
    <source>
        <dbReference type="ARBA" id="ARBA00022692"/>
    </source>
</evidence>
<feature type="region of interest" description="Disordered" evidence="8">
    <location>
        <begin position="846"/>
        <end position="874"/>
    </location>
</feature>
<protein>
    <recommendedName>
        <fullName evidence="3">ER membrane protein complex subunit 3</fullName>
    </recommendedName>
</protein>
<dbReference type="SMART" id="SM01415">
    <property type="entry name" value="DUF106"/>
    <property type="match status" value="1"/>
</dbReference>
<feature type="coiled-coil region" evidence="7">
    <location>
        <begin position="239"/>
        <end position="266"/>
    </location>
</feature>
<dbReference type="Pfam" id="PF01956">
    <property type="entry name" value="EMC3_TMCO1"/>
    <property type="match status" value="1"/>
</dbReference>
<dbReference type="AlphaFoldDB" id="A0A4T0IIZ2"/>
<evidence type="ECO:0000256" key="7">
    <source>
        <dbReference type="SAM" id="Coils"/>
    </source>
</evidence>
<dbReference type="GO" id="GO:0034975">
    <property type="term" value="P:protein folding in endoplasmic reticulum"/>
    <property type="evidence" value="ECO:0007669"/>
    <property type="project" value="TreeGrafter"/>
</dbReference>
<dbReference type="InterPro" id="IPR019459">
    <property type="entry name" value="GRAB"/>
</dbReference>
<feature type="compositionally biased region" description="Basic and acidic residues" evidence="8">
    <location>
        <begin position="75"/>
        <end position="98"/>
    </location>
</feature>
<feature type="region of interest" description="Disordered" evidence="8">
    <location>
        <begin position="188"/>
        <end position="208"/>
    </location>
</feature>
<keyword evidence="4" id="KW-0812">Transmembrane</keyword>
<dbReference type="PROSITE" id="PS50913">
    <property type="entry name" value="GRIP"/>
    <property type="match status" value="1"/>
</dbReference>
<dbReference type="InterPro" id="IPR000237">
    <property type="entry name" value="GRIP_dom"/>
</dbReference>
<feature type="compositionally biased region" description="Basic and acidic residues" evidence="8">
    <location>
        <begin position="189"/>
        <end position="207"/>
    </location>
</feature>
<feature type="compositionally biased region" description="Low complexity" evidence="8">
    <location>
        <begin position="99"/>
        <end position="121"/>
    </location>
</feature>
<feature type="compositionally biased region" description="Basic and acidic residues" evidence="8">
    <location>
        <begin position="745"/>
        <end position="756"/>
    </location>
</feature>
<organism evidence="10 11">
    <name type="scientific">Wallemia ichthyophaga</name>
    <dbReference type="NCBI Taxonomy" id="245174"/>
    <lineage>
        <taxon>Eukaryota</taxon>
        <taxon>Fungi</taxon>
        <taxon>Dikarya</taxon>
        <taxon>Basidiomycota</taxon>
        <taxon>Wallemiomycotina</taxon>
        <taxon>Wallemiomycetes</taxon>
        <taxon>Wallemiales</taxon>
        <taxon>Wallemiaceae</taxon>
        <taxon>Wallemia</taxon>
    </lineage>
</organism>
<reference evidence="10 11" key="1">
    <citation type="submission" date="2019-03" db="EMBL/GenBank/DDBJ databases">
        <title>Sequencing 23 genomes of Wallemia ichthyophaga.</title>
        <authorList>
            <person name="Gostincar C."/>
        </authorList>
    </citation>
    <scope>NUCLEOTIDE SEQUENCE [LARGE SCALE GENOMIC DNA]</scope>
    <source>
        <strain evidence="10 11">EXF-6200</strain>
    </source>
</reference>
<dbReference type="Pfam" id="PF00808">
    <property type="entry name" value="CBFD_NFYB_HMF"/>
    <property type="match status" value="1"/>
</dbReference>
<evidence type="ECO:0000256" key="2">
    <source>
        <dbReference type="ARBA" id="ARBA00005376"/>
    </source>
</evidence>
<dbReference type="InterPro" id="IPR008568">
    <property type="entry name" value="EMC3"/>
</dbReference>
<evidence type="ECO:0000256" key="8">
    <source>
        <dbReference type="SAM" id="MobiDB-lite"/>
    </source>
</evidence>
<evidence type="ECO:0000256" key="6">
    <source>
        <dbReference type="ARBA" id="ARBA00023136"/>
    </source>
</evidence>
<feature type="region of interest" description="Disordered" evidence="8">
    <location>
        <begin position="711"/>
        <end position="756"/>
    </location>
</feature>
<dbReference type="Pfam" id="PF10375">
    <property type="entry name" value="GRAB"/>
    <property type="match status" value="1"/>
</dbReference>
<evidence type="ECO:0000256" key="5">
    <source>
        <dbReference type="ARBA" id="ARBA00022989"/>
    </source>
</evidence>
<dbReference type="CDD" id="cd22928">
    <property type="entry name" value="HFD_POLE3_DPB4"/>
    <property type="match status" value="1"/>
</dbReference>
<keyword evidence="5" id="KW-1133">Transmembrane helix</keyword>
<dbReference type="Gene3D" id="1.10.20.10">
    <property type="entry name" value="Histone, subunit A"/>
    <property type="match status" value="1"/>
</dbReference>
<evidence type="ECO:0000313" key="11">
    <source>
        <dbReference type="Proteomes" id="UP000310689"/>
    </source>
</evidence>
<evidence type="ECO:0000256" key="3">
    <source>
        <dbReference type="ARBA" id="ARBA00020822"/>
    </source>
</evidence>
<evidence type="ECO:0000256" key="1">
    <source>
        <dbReference type="ARBA" id="ARBA00004141"/>
    </source>
</evidence>
<evidence type="ECO:0000259" key="9">
    <source>
        <dbReference type="PROSITE" id="PS50913"/>
    </source>
</evidence>